<accession>A0A0A7CP67</accession>
<dbReference type="InterPro" id="IPR002110">
    <property type="entry name" value="Ankyrin_rpt"/>
</dbReference>
<feature type="chain" id="PRO_5002038214" evidence="2">
    <location>
        <begin position="25"/>
        <end position="141"/>
    </location>
</feature>
<feature type="repeat" description="ANK" evidence="1">
    <location>
        <begin position="53"/>
        <end position="85"/>
    </location>
</feature>
<dbReference type="SUPFAM" id="SSF48403">
    <property type="entry name" value="Ankyrin repeat"/>
    <property type="match status" value="1"/>
</dbReference>
<protein>
    <submittedName>
        <fullName evidence="3">Secreted protein</fullName>
    </submittedName>
</protein>
<evidence type="ECO:0000256" key="1">
    <source>
        <dbReference type="PROSITE-ProRule" id="PRU00023"/>
    </source>
</evidence>
<keyword evidence="2" id="KW-0732">Signal</keyword>
<evidence type="ECO:0000256" key="2">
    <source>
        <dbReference type="SAM" id="SignalP"/>
    </source>
</evidence>
<organism evidence="3">
    <name type="scientific">Achlya hypogyna</name>
    <name type="common">Oomycete</name>
    <name type="synonym">Protoachlya hypogyna</name>
    <dbReference type="NCBI Taxonomy" id="1202772"/>
    <lineage>
        <taxon>Eukaryota</taxon>
        <taxon>Sar</taxon>
        <taxon>Stramenopiles</taxon>
        <taxon>Oomycota</taxon>
        <taxon>Saprolegniomycetes</taxon>
        <taxon>Saprolegniales</taxon>
        <taxon>Achlyaceae</taxon>
        <taxon>Achlya</taxon>
    </lineage>
</organism>
<sequence length="141" mass="15424">MASISQWLCLSCWAPMSTPKTTMATDAWCGTFWKHMLMSVSVTPPPACDCSTDGATALFFAAQRGHSDIVYLLMSAGATAEESTLGISPKQIAQANGHTIVAAIFDTLPPPLPHRLHWERSSVLFLSSFLVYRCNLLLLRH</sequence>
<dbReference type="InterPro" id="IPR036770">
    <property type="entry name" value="Ankyrin_rpt-contain_sf"/>
</dbReference>
<proteinExistence type="predicted"/>
<dbReference type="AlphaFoldDB" id="A0A0A7CP67"/>
<evidence type="ECO:0000313" key="3">
    <source>
        <dbReference type="EMBL" id="AIG56275.1"/>
    </source>
</evidence>
<dbReference type="PROSITE" id="PS50297">
    <property type="entry name" value="ANK_REP_REGION"/>
    <property type="match status" value="1"/>
</dbReference>
<feature type="signal peptide" evidence="2">
    <location>
        <begin position="1"/>
        <end position="24"/>
    </location>
</feature>
<dbReference type="Pfam" id="PF00023">
    <property type="entry name" value="Ank"/>
    <property type="match status" value="1"/>
</dbReference>
<dbReference type="EMBL" id="KM038814">
    <property type="protein sequence ID" value="AIG56275.1"/>
    <property type="molecule type" value="Genomic_DNA"/>
</dbReference>
<reference evidence="3" key="1">
    <citation type="journal article" date="2014" name="Genome Biol. Evol.">
        <title>The secreted proteins of Achlya hypogyna and Thraustotheca clavata identify the ancestral oomycete secretome and reveal gene acquisitions by horizontal gene transfer.</title>
        <authorList>
            <person name="Misner I."/>
            <person name="Blouin N."/>
            <person name="Leonard G."/>
            <person name="Richards T.A."/>
            <person name="Lane C.E."/>
        </authorList>
    </citation>
    <scope>NUCLEOTIDE SEQUENCE</scope>
    <source>
        <strain evidence="3">ATCC 48635</strain>
    </source>
</reference>
<dbReference type="PROSITE" id="PS50088">
    <property type="entry name" value="ANK_REPEAT"/>
    <property type="match status" value="1"/>
</dbReference>
<name>A0A0A7CP67_ACHHY</name>
<dbReference type="Gene3D" id="1.25.40.20">
    <property type="entry name" value="Ankyrin repeat-containing domain"/>
    <property type="match status" value="1"/>
</dbReference>
<keyword evidence="1" id="KW-0040">ANK repeat</keyword>